<dbReference type="InterPro" id="IPR024072">
    <property type="entry name" value="DHFR-like_dom_sf"/>
</dbReference>
<dbReference type="Gene3D" id="3.40.430.10">
    <property type="entry name" value="Dihydrofolate Reductase, subunit A"/>
    <property type="match status" value="1"/>
</dbReference>
<evidence type="ECO:0000256" key="6">
    <source>
        <dbReference type="ARBA" id="ARBA00022619"/>
    </source>
</evidence>
<keyword evidence="16" id="KW-1185">Reference proteome</keyword>
<evidence type="ECO:0000256" key="13">
    <source>
        <dbReference type="SAM" id="MobiDB-lite"/>
    </source>
</evidence>
<evidence type="ECO:0000259" key="14">
    <source>
        <dbReference type="Pfam" id="PF01872"/>
    </source>
</evidence>
<keyword evidence="6" id="KW-0686">Riboflavin biosynthesis</keyword>
<evidence type="ECO:0000313" key="16">
    <source>
        <dbReference type="Proteomes" id="UP000184267"/>
    </source>
</evidence>
<dbReference type="InterPro" id="IPR002734">
    <property type="entry name" value="RibDG_C"/>
</dbReference>
<name>A0A1M2VA63_TRAPU</name>
<evidence type="ECO:0000256" key="9">
    <source>
        <dbReference type="ARBA" id="ARBA00030073"/>
    </source>
</evidence>
<reference evidence="15 16" key="1">
    <citation type="submission" date="2016-10" db="EMBL/GenBank/DDBJ databases">
        <title>Genome sequence of the basidiomycete white-rot fungus Trametes pubescens.</title>
        <authorList>
            <person name="Makela M.R."/>
            <person name="Granchi Z."/>
            <person name="Peng M."/>
            <person name="De Vries R.P."/>
            <person name="Grigoriev I."/>
            <person name="Riley R."/>
            <person name="Hilden K."/>
        </authorList>
    </citation>
    <scope>NUCLEOTIDE SEQUENCE [LARGE SCALE GENOMIC DNA]</scope>
    <source>
        <strain evidence="15 16">FBCC735</strain>
    </source>
</reference>
<evidence type="ECO:0000256" key="2">
    <source>
        <dbReference type="ARBA" id="ARBA00005104"/>
    </source>
</evidence>
<protein>
    <recommendedName>
        <fullName evidence="5">2,5-diamino-6-ribosylamino-4(3H)-pyrimidinone 5'-phosphate reductase</fullName>
        <ecNumber evidence="4">1.1.1.302</ecNumber>
    </recommendedName>
    <alternativeName>
        <fullName evidence="10">2,5-diamino-6-(5-phospho-D-ribosylamino)pyrimidin-4(3H)-one reductase</fullName>
    </alternativeName>
    <alternativeName>
        <fullName evidence="9">2,5-diamino-6-ribitylamino-4(3H)-pyrimidinone 5'-phosphate synthase</fullName>
    </alternativeName>
</protein>
<dbReference type="GO" id="GO:0009231">
    <property type="term" value="P:riboflavin biosynthetic process"/>
    <property type="evidence" value="ECO:0007669"/>
    <property type="project" value="UniProtKB-KW"/>
</dbReference>
<dbReference type="AlphaFoldDB" id="A0A1M2VA63"/>
<dbReference type="OrthoDB" id="5432at2759"/>
<sequence length="218" mass="22961">MSSIARHLPPLPEGHPLGYRIPRPVILDTHLRLPPTCKLLKNYKSGRGRRPWVVCARRTALCDVADNEAFAKRAAALQNAGARIVEVDADEATGAIAITALLSTLHELGVRSVMVEGGARVIRAFLSAAAAAAHRSAVSGSGDTDTKKEKAVDALVVTVAPTLVGAAGVGYGTELLADAVRVPNRSCAAPPIATDISRSRRSYRRFSTSGPRRSGLTP</sequence>
<dbReference type="GO" id="GO:0008703">
    <property type="term" value="F:5-amino-6-(5-phosphoribosylamino)uracil reductase activity"/>
    <property type="evidence" value="ECO:0007669"/>
    <property type="project" value="InterPro"/>
</dbReference>
<evidence type="ECO:0000256" key="11">
    <source>
        <dbReference type="ARBA" id="ARBA00047550"/>
    </source>
</evidence>
<dbReference type="EMBL" id="MNAD01001539">
    <property type="protein sequence ID" value="OJT04452.1"/>
    <property type="molecule type" value="Genomic_DNA"/>
</dbReference>
<comment type="function">
    <text evidence="1">Catalyzes an early step in riboflavin biosynthesis, the NADPH-dependent reduction of the ribose side chain of 2,5-diamino-6-ribosylamino-4(3H)-pyrimidinone 5'-phosphate, yielding 2,5-diamino-6-ribitylamino-4(3H)-pyrimidinone 5'-phosphate.</text>
</comment>
<dbReference type="InterPro" id="IPR050765">
    <property type="entry name" value="Riboflavin_Biosynth_HTPR"/>
</dbReference>
<gene>
    <name evidence="15" type="ORF">TRAPUB_4722</name>
</gene>
<proteinExistence type="inferred from homology"/>
<keyword evidence="8" id="KW-0560">Oxidoreductase</keyword>
<evidence type="ECO:0000256" key="4">
    <source>
        <dbReference type="ARBA" id="ARBA00012851"/>
    </source>
</evidence>
<dbReference type="Proteomes" id="UP000184267">
    <property type="component" value="Unassembled WGS sequence"/>
</dbReference>
<dbReference type="PANTHER" id="PTHR38011">
    <property type="entry name" value="DIHYDROFOLATE REDUCTASE FAMILY PROTEIN (AFU_ORTHOLOGUE AFUA_8G06820)"/>
    <property type="match status" value="1"/>
</dbReference>
<comment type="catalytic activity">
    <reaction evidence="11">
        <text>2,5-diamino-6-(1-D-ribitylamino)pyrimidin-4(3H)-one 5'-phosphate + NAD(+) = 2,5-diamino-6-(1-D-ribosylamino)pyrimidin-4(3H)-one 5'-phosphate + NADH + H(+)</text>
        <dbReference type="Rhea" id="RHEA:27274"/>
        <dbReference type="ChEBI" id="CHEBI:15378"/>
        <dbReference type="ChEBI" id="CHEBI:57540"/>
        <dbReference type="ChEBI" id="CHEBI:57945"/>
        <dbReference type="ChEBI" id="CHEBI:58890"/>
        <dbReference type="ChEBI" id="CHEBI:59545"/>
        <dbReference type="EC" id="1.1.1.302"/>
    </reaction>
</comment>
<evidence type="ECO:0000256" key="8">
    <source>
        <dbReference type="ARBA" id="ARBA00023002"/>
    </source>
</evidence>
<dbReference type="EC" id="1.1.1.302" evidence="4"/>
<evidence type="ECO:0000256" key="5">
    <source>
        <dbReference type="ARBA" id="ARBA00015035"/>
    </source>
</evidence>
<evidence type="ECO:0000256" key="12">
    <source>
        <dbReference type="ARBA" id="ARBA00049020"/>
    </source>
</evidence>
<accession>A0A1M2VA63</accession>
<comment type="catalytic activity">
    <reaction evidence="12">
        <text>2,5-diamino-6-(1-D-ribitylamino)pyrimidin-4(3H)-one 5'-phosphate + NADP(+) = 2,5-diamino-6-(1-D-ribosylamino)pyrimidin-4(3H)-one 5'-phosphate + NADPH + H(+)</text>
        <dbReference type="Rhea" id="RHEA:27278"/>
        <dbReference type="ChEBI" id="CHEBI:15378"/>
        <dbReference type="ChEBI" id="CHEBI:57783"/>
        <dbReference type="ChEBI" id="CHEBI:58349"/>
        <dbReference type="ChEBI" id="CHEBI:58890"/>
        <dbReference type="ChEBI" id="CHEBI:59545"/>
        <dbReference type="EC" id="1.1.1.302"/>
    </reaction>
</comment>
<evidence type="ECO:0000256" key="1">
    <source>
        <dbReference type="ARBA" id="ARBA00003555"/>
    </source>
</evidence>
<dbReference type="STRING" id="154538.A0A1M2VA63"/>
<dbReference type="SUPFAM" id="SSF53597">
    <property type="entry name" value="Dihydrofolate reductase-like"/>
    <property type="match status" value="1"/>
</dbReference>
<evidence type="ECO:0000313" key="15">
    <source>
        <dbReference type="EMBL" id="OJT04452.1"/>
    </source>
</evidence>
<dbReference type="PANTHER" id="PTHR38011:SF7">
    <property type="entry name" value="2,5-DIAMINO-6-RIBOSYLAMINO-4(3H)-PYRIMIDINONE 5'-PHOSPHATE REDUCTASE"/>
    <property type="match status" value="1"/>
</dbReference>
<comment type="pathway">
    <text evidence="2">Cofactor biosynthesis; riboflavin biosynthesis.</text>
</comment>
<evidence type="ECO:0000256" key="10">
    <source>
        <dbReference type="ARBA" id="ARBA00031630"/>
    </source>
</evidence>
<comment type="similarity">
    <text evidence="3">Belongs to the HTP reductase family.</text>
</comment>
<feature type="region of interest" description="Disordered" evidence="13">
    <location>
        <begin position="199"/>
        <end position="218"/>
    </location>
</feature>
<organism evidence="15 16">
    <name type="scientific">Trametes pubescens</name>
    <name type="common">White-rot fungus</name>
    <dbReference type="NCBI Taxonomy" id="154538"/>
    <lineage>
        <taxon>Eukaryota</taxon>
        <taxon>Fungi</taxon>
        <taxon>Dikarya</taxon>
        <taxon>Basidiomycota</taxon>
        <taxon>Agaricomycotina</taxon>
        <taxon>Agaricomycetes</taxon>
        <taxon>Polyporales</taxon>
        <taxon>Polyporaceae</taxon>
        <taxon>Trametes</taxon>
    </lineage>
</organism>
<dbReference type="Pfam" id="PF01872">
    <property type="entry name" value="RibD_C"/>
    <property type="match status" value="1"/>
</dbReference>
<evidence type="ECO:0000256" key="7">
    <source>
        <dbReference type="ARBA" id="ARBA00022857"/>
    </source>
</evidence>
<evidence type="ECO:0000256" key="3">
    <source>
        <dbReference type="ARBA" id="ARBA00009723"/>
    </source>
</evidence>
<comment type="caution">
    <text evidence="15">The sequence shown here is derived from an EMBL/GenBank/DDBJ whole genome shotgun (WGS) entry which is preliminary data.</text>
</comment>
<feature type="domain" description="Bacterial bifunctional deaminase-reductase C-terminal" evidence="14">
    <location>
        <begin position="20"/>
        <end position="128"/>
    </location>
</feature>
<keyword evidence="7" id="KW-0521">NADP</keyword>